<accession>A0A8R1V1U0</accession>
<accession>A0A2A6CN49</accession>
<gene>
    <name evidence="1" type="primary">WBGene00284161</name>
</gene>
<dbReference type="OrthoDB" id="10262656at2759"/>
<dbReference type="AlphaFoldDB" id="A0A2A6CN49"/>
<dbReference type="EnsemblMetazoa" id="PPA45792.1">
    <property type="protein sequence ID" value="PPA45792.1"/>
    <property type="gene ID" value="WBGene00284161"/>
</dbReference>
<reference evidence="2" key="1">
    <citation type="journal article" date="2008" name="Nat. Genet.">
        <title>The Pristionchus pacificus genome provides a unique perspective on nematode lifestyle and parasitism.</title>
        <authorList>
            <person name="Dieterich C."/>
            <person name="Clifton S.W."/>
            <person name="Schuster L.N."/>
            <person name="Chinwalla A."/>
            <person name="Delehaunty K."/>
            <person name="Dinkelacker I."/>
            <person name="Fulton L."/>
            <person name="Fulton R."/>
            <person name="Godfrey J."/>
            <person name="Minx P."/>
            <person name="Mitreva M."/>
            <person name="Roeseler W."/>
            <person name="Tian H."/>
            <person name="Witte H."/>
            <person name="Yang S.P."/>
            <person name="Wilson R.K."/>
            <person name="Sommer R.J."/>
        </authorList>
    </citation>
    <scope>NUCLEOTIDE SEQUENCE [LARGE SCALE GENOMIC DNA]</scope>
    <source>
        <strain evidence="2">PS312</strain>
    </source>
</reference>
<proteinExistence type="predicted"/>
<protein>
    <submittedName>
        <fullName evidence="1">Uncharacterized protein</fullName>
    </submittedName>
</protein>
<name>A0A2A6CN49_PRIPA</name>
<keyword evidence="2" id="KW-1185">Reference proteome</keyword>
<organism evidence="1 2">
    <name type="scientific">Pristionchus pacificus</name>
    <name type="common">Parasitic nematode worm</name>
    <dbReference type="NCBI Taxonomy" id="54126"/>
    <lineage>
        <taxon>Eukaryota</taxon>
        <taxon>Metazoa</taxon>
        <taxon>Ecdysozoa</taxon>
        <taxon>Nematoda</taxon>
        <taxon>Chromadorea</taxon>
        <taxon>Rhabditida</taxon>
        <taxon>Rhabditina</taxon>
        <taxon>Diplogasteromorpha</taxon>
        <taxon>Diplogasteroidea</taxon>
        <taxon>Neodiplogasteridae</taxon>
        <taxon>Pristionchus</taxon>
    </lineage>
</organism>
<evidence type="ECO:0000313" key="2">
    <source>
        <dbReference type="Proteomes" id="UP000005239"/>
    </source>
</evidence>
<evidence type="ECO:0000313" key="1">
    <source>
        <dbReference type="EnsemblMetazoa" id="PPA45792.1"/>
    </source>
</evidence>
<reference evidence="1" key="2">
    <citation type="submission" date="2022-06" db="UniProtKB">
        <authorList>
            <consortium name="EnsemblMetazoa"/>
        </authorList>
    </citation>
    <scope>IDENTIFICATION</scope>
    <source>
        <strain evidence="1">PS312</strain>
    </source>
</reference>
<dbReference type="Proteomes" id="UP000005239">
    <property type="component" value="Unassembled WGS sequence"/>
</dbReference>
<sequence>MSQPAAVKLQAPHACTLNTGRGHWKDRLPRRHVDGSSCPRLSGRSLEGAVAQWLCVRNAIRKVTSSTPPALRSTQTKGVKK</sequence>